<dbReference type="PROSITE" id="PS50811">
    <property type="entry name" value="WRKY"/>
    <property type="match status" value="1"/>
</dbReference>
<dbReference type="SUPFAM" id="SSF118290">
    <property type="entry name" value="WRKY DNA-binding domain"/>
    <property type="match status" value="1"/>
</dbReference>
<evidence type="ECO:0000256" key="2">
    <source>
        <dbReference type="ARBA" id="ARBA00023015"/>
    </source>
</evidence>
<dbReference type="PANTHER" id="PTHR32096:SF80">
    <property type="entry name" value="WRKY TRANSCRIPTION FACTOR 27-RELATED"/>
    <property type="match status" value="1"/>
</dbReference>
<dbReference type="AlphaFoldDB" id="A0A1J6IJU5"/>
<feature type="compositionally biased region" description="Low complexity" evidence="6">
    <location>
        <begin position="255"/>
        <end position="267"/>
    </location>
</feature>
<evidence type="ECO:0000313" key="8">
    <source>
        <dbReference type="EMBL" id="OIT05142.1"/>
    </source>
</evidence>
<dbReference type="STRING" id="49451.A0A1J6IJU5"/>
<reference evidence="8" key="1">
    <citation type="submission" date="2016-11" db="EMBL/GenBank/DDBJ databases">
        <title>The genome of Nicotiana attenuata.</title>
        <authorList>
            <person name="Xu S."/>
            <person name="Brockmoeller T."/>
            <person name="Gaquerel E."/>
            <person name="Navarro A."/>
            <person name="Kuhl H."/>
            <person name="Gase K."/>
            <person name="Ling Z."/>
            <person name="Zhou W."/>
            <person name="Kreitzer C."/>
            <person name="Stanke M."/>
            <person name="Tang H."/>
            <person name="Lyons E."/>
            <person name="Pandey P."/>
            <person name="Pandey S.P."/>
            <person name="Timmermann B."/>
            <person name="Baldwin I.T."/>
        </authorList>
    </citation>
    <scope>NUCLEOTIDE SEQUENCE [LARGE SCALE GENOMIC DNA]</scope>
    <source>
        <strain evidence="8">UT</strain>
    </source>
</reference>
<evidence type="ECO:0000256" key="3">
    <source>
        <dbReference type="ARBA" id="ARBA00023125"/>
    </source>
</evidence>
<dbReference type="OMA" id="DDVRSCN"/>
<evidence type="ECO:0000256" key="4">
    <source>
        <dbReference type="ARBA" id="ARBA00023163"/>
    </source>
</evidence>
<dbReference type="SMART" id="SM00774">
    <property type="entry name" value="WRKY"/>
    <property type="match status" value="1"/>
</dbReference>
<name>A0A1J6IJU5_NICAT</name>
<evidence type="ECO:0000256" key="1">
    <source>
        <dbReference type="ARBA" id="ARBA00004123"/>
    </source>
</evidence>
<dbReference type="InterPro" id="IPR036576">
    <property type="entry name" value="WRKY_dom_sf"/>
</dbReference>
<gene>
    <name evidence="8" type="primary">WRKY65_1</name>
    <name evidence="8" type="ORF">A4A49_25605</name>
</gene>
<dbReference type="GO" id="GO:0000976">
    <property type="term" value="F:transcription cis-regulatory region binding"/>
    <property type="evidence" value="ECO:0007669"/>
    <property type="project" value="TreeGrafter"/>
</dbReference>
<feature type="region of interest" description="Disordered" evidence="6">
    <location>
        <begin position="248"/>
        <end position="267"/>
    </location>
</feature>
<dbReference type="GO" id="GO:0003700">
    <property type="term" value="F:DNA-binding transcription factor activity"/>
    <property type="evidence" value="ECO:0007669"/>
    <property type="project" value="InterPro"/>
</dbReference>
<accession>A0A1J6IJU5</accession>
<feature type="domain" description="WRKY" evidence="7">
    <location>
        <begin position="168"/>
        <end position="234"/>
    </location>
</feature>
<keyword evidence="3" id="KW-0238">DNA-binding</keyword>
<evidence type="ECO:0000259" key="7">
    <source>
        <dbReference type="PROSITE" id="PS50811"/>
    </source>
</evidence>
<dbReference type="Gene3D" id="2.20.25.80">
    <property type="entry name" value="WRKY domain"/>
    <property type="match status" value="1"/>
</dbReference>
<dbReference type="Gramene" id="OIT05142">
    <property type="protein sequence ID" value="OIT05142"/>
    <property type="gene ID" value="A4A49_25605"/>
</dbReference>
<organism evidence="8 9">
    <name type="scientific">Nicotiana attenuata</name>
    <name type="common">Coyote tobacco</name>
    <dbReference type="NCBI Taxonomy" id="49451"/>
    <lineage>
        <taxon>Eukaryota</taxon>
        <taxon>Viridiplantae</taxon>
        <taxon>Streptophyta</taxon>
        <taxon>Embryophyta</taxon>
        <taxon>Tracheophyta</taxon>
        <taxon>Spermatophyta</taxon>
        <taxon>Magnoliopsida</taxon>
        <taxon>eudicotyledons</taxon>
        <taxon>Gunneridae</taxon>
        <taxon>Pentapetalae</taxon>
        <taxon>asterids</taxon>
        <taxon>lamiids</taxon>
        <taxon>Solanales</taxon>
        <taxon>Solanaceae</taxon>
        <taxon>Nicotianoideae</taxon>
        <taxon>Nicotianeae</taxon>
        <taxon>Nicotiana</taxon>
    </lineage>
</organism>
<protein>
    <submittedName>
        <fullName evidence="8">Wrky transcription factor 65</fullName>
    </submittedName>
</protein>
<dbReference type="Proteomes" id="UP000187609">
    <property type="component" value="Unassembled WGS sequence"/>
</dbReference>
<dbReference type="InterPro" id="IPR003657">
    <property type="entry name" value="WRKY_dom"/>
</dbReference>
<proteinExistence type="predicted"/>
<dbReference type="GO" id="GO:0005634">
    <property type="term" value="C:nucleus"/>
    <property type="evidence" value="ECO:0007669"/>
    <property type="project" value="UniProtKB-SubCell"/>
</dbReference>
<evidence type="ECO:0000313" key="9">
    <source>
        <dbReference type="Proteomes" id="UP000187609"/>
    </source>
</evidence>
<keyword evidence="9" id="KW-1185">Reference proteome</keyword>
<dbReference type="SMR" id="A0A1J6IJU5"/>
<dbReference type="Pfam" id="PF03106">
    <property type="entry name" value="WRKY"/>
    <property type="match status" value="1"/>
</dbReference>
<dbReference type="InterPro" id="IPR044810">
    <property type="entry name" value="WRKY_plant"/>
</dbReference>
<evidence type="ECO:0000256" key="5">
    <source>
        <dbReference type="ARBA" id="ARBA00023242"/>
    </source>
</evidence>
<keyword evidence="2" id="KW-0805">Transcription regulation</keyword>
<dbReference type="EMBL" id="MJEQ01037185">
    <property type="protein sequence ID" value="OIT05142.1"/>
    <property type="molecule type" value="Genomic_DNA"/>
</dbReference>
<evidence type="ECO:0000256" key="6">
    <source>
        <dbReference type="SAM" id="MobiDB-lite"/>
    </source>
</evidence>
<dbReference type="PANTHER" id="PTHR32096">
    <property type="entry name" value="WRKY TRANSCRIPTION FACTOR 30-RELATED-RELATED"/>
    <property type="match status" value="1"/>
</dbReference>
<keyword evidence="5" id="KW-0539">Nucleus</keyword>
<keyword evidence="4" id="KW-0804">Transcription</keyword>
<comment type="subcellular location">
    <subcellularLocation>
        <location evidence="1">Nucleus</location>
    </subcellularLocation>
</comment>
<comment type="caution">
    <text evidence="8">The sequence shown here is derived from an EMBL/GenBank/DDBJ whole genome shotgun (WGS) entry which is preliminary data.</text>
</comment>
<sequence length="267" mass="30498">MKPSPRRKFSMDENDWDLWAIVRSCYNVNRAIPDDDVRSCNNVNTTALIDHCVDQDGNSAANTNTPTLFPEQSDWFGDFSDSFPTENEHCFGLDEVCCLSKNANTNYTIEPHNPENKTETIPNSPLVVEHEEKKKNKKVRGSMQLSRTEEGKAFSYRGKSTERYEILAEKLSEADQWRWRKYGMKRTGSSPFLKSYYRCNEVENCPARRHVQQSSTDANKVVVTYRGQHIHHPPPNQHIAMVDTSQNANAPVQDPSFPSSTSTSLFN</sequence>